<evidence type="ECO:0000259" key="2">
    <source>
        <dbReference type="PROSITE" id="PS51186"/>
    </source>
</evidence>
<organism evidence="3 4">
    <name type="scientific">Enterococcus pallens ATCC BAA-351</name>
    <dbReference type="NCBI Taxonomy" id="1158607"/>
    <lineage>
        <taxon>Bacteria</taxon>
        <taxon>Bacillati</taxon>
        <taxon>Bacillota</taxon>
        <taxon>Bacilli</taxon>
        <taxon>Lactobacillales</taxon>
        <taxon>Enterococcaceae</taxon>
        <taxon>Enterococcus</taxon>
    </lineage>
</organism>
<dbReference type="RefSeq" id="WP_010757013.1">
    <property type="nucleotide sequence ID" value="NZ_ASWD01000001.1"/>
</dbReference>
<name>R2QCY5_9ENTE</name>
<protein>
    <recommendedName>
        <fullName evidence="2">N-acetyltransferase domain-containing protein</fullName>
    </recommendedName>
</protein>
<proteinExistence type="predicted"/>
<dbReference type="InterPro" id="IPR000182">
    <property type="entry name" value="GNAT_dom"/>
</dbReference>
<keyword evidence="4" id="KW-1185">Reference proteome</keyword>
<dbReference type="Pfam" id="PF13523">
    <property type="entry name" value="Acetyltransf_8"/>
    <property type="match status" value="1"/>
</dbReference>
<evidence type="ECO:0000313" key="3">
    <source>
        <dbReference type="EMBL" id="EOH94287.1"/>
    </source>
</evidence>
<dbReference type="Proteomes" id="UP000013782">
    <property type="component" value="Unassembled WGS sequence"/>
</dbReference>
<feature type="domain" description="N-acetyltransferase" evidence="2">
    <location>
        <begin position="2"/>
        <end position="164"/>
    </location>
</feature>
<comment type="caution">
    <text evidence="3">The sequence shown here is derived from an EMBL/GenBank/DDBJ whole genome shotgun (WGS) entry which is preliminary data.</text>
</comment>
<dbReference type="OrthoDB" id="9795206at2"/>
<dbReference type="eggNOG" id="COG1670">
    <property type="taxonomic scope" value="Bacteria"/>
</dbReference>
<dbReference type="HOGENOM" id="CLU_013985_12_1_9"/>
<accession>R2QCY5</accession>
<dbReference type="PANTHER" id="PTHR31438:SF1">
    <property type="entry name" value="LYSINE N-ACYLTRANSFERASE C17G9.06C-RELATED"/>
    <property type="match status" value="1"/>
</dbReference>
<dbReference type="GO" id="GO:0046677">
    <property type="term" value="P:response to antibiotic"/>
    <property type="evidence" value="ECO:0007669"/>
    <property type="project" value="UniProtKB-KW"/>
</dbReference>
<reference evidence="3 4" key="1">
    <citation type="submission" date="2013-02" db="EMBL/GenBank/DDBJ databases">
        <title>The Genome Sequence of Enterococcus pallens BAA-351.</title>
        <authorList>
            <consortium name="The Broad Institute Genome Sequencing Platform"/>
            <consortium name="The Broad Institute Genome Sequencing Center for Infectious Disease"/>
            <person name="Earl A.M."/>
            <person name="Gilmore M.S."/>
            <person name="Lebreton F."/>
            <person name="Walker B."/>
            <person name="Young S.K."/>
            <person name="Zeng Q."/>
            <person name="Gargeya S."/>
            <person name="Fitzgerald M."/>
            <person name="Haas B."/>
            <person name="Abouelleil A."/>
            <person name="Alvarado L."/>
            <person name="Arachchi H.M."/>
            <person name="Berlin A.M."/>
            <person name="Chapman S.B."/>
            <person name="Dewar J."/>
            <person name="Goldberg J."/>
            <person name="Griggs A."/>
            <person name="Gujja S."/>
            <person name="Hansen M."/>
            <person name="Howarth C."/>
            <person name="Imamovic A."/>
            <person name="Larimer J."/>
            <person name="McCowan C."/>
            <person name="Murphy C."/>
            <person name="Neiman D."/>
            <person name="Pearson M."/>
            <person name="Priest M."/>
            <person name="Roberts A."/>
            <person name="Saif S."/>
            <person name="Shea T."/>
            <person name="Sisk P."/>
            <person name="Sykes S."/>
            <person name="Wortman J."/>
            <person name="Nusbaum C."/>
            <person name="Birren B."/>
        </authorList>
    </citation>
    <scope>NUCLEOTIDE SEQUENCE [LARGE SCALE GENOMIC DNA]</scope>
    <source>
        <strain evidence="3 4">ATCC BAA-351</strain>
    </source>
</reference>
<dbReference type="PATRIC" id="fig|1158607.3.peg.1992"/>
<dbReference type="PROSITE" id="PS51186">
    <property type="entry name" value="GNAT"/>
    <property type="match status" value="1"/>
</dbReference>
<sequence>MLKLRLLEDEDLPLVKNWLHKPHVKRWYEIPAMGITITDWLSEIRQRHYAFRWITYQVVTWQEQPIGLCQSYSCSDSDEDFGTLPLEGAYGIDYLIGEDEFMGKGLGKALIALLVEQLFTFPDALLVTADIDAQNQASKKALLACGFTLWANTGSRYVKQKSAPPIF</sequence>
<dbReference type="GO" id="GO:0016410">
    <property type="term" value="F:N-acyltransferase activity"/>
    <property type="evidence" value="ECO:0007669"/>
    <property type="project" value="TreeGrafter"/>
</dbReference>
<dbReference type="Gene3D" id="3.40.630.30">
    <property type="match status" value="1"/>
</dbReference>
<dbReference type="SUPFAM" id="SSF55729">
    <property type="entry name" value="Acyl-CoA N-acyltransferases (Nat)"/>
    <property type="match status" value="1"/>
</dbReference>
<evidence type="ECO:0000313" key="4">
    <source>
        <dbReference type="Proteomes" id="UP000013782"/>
    </source>
</evidence>
<dbReference type="EMBL" id="AJAQ01000015">
    <property type="protein sequence ID" value="EOH94287.1"/>
    <property type="molecule type" value="Genomic_DNA"/>
</dbReference>
<dbReference type="STRING" id="160454.RV10_GL001923"/>
<gene>
    <name evidence="3" type="ORF">UAU_02022</name>
</gene>
<dbReference type="InterPro" id="IPR016181">
    <property type="entry name" value="Acyl_CoA_acyltransferase"/>
</dbReference>
<keyword evidence="1" id="KW-0046">Antibiotic resistance</keyword>
<evidence type="ECO:0000256" key="1">
    <source>
        <dbReference type="ARBA" id="ARBA00023251"/>
    </source>
</evidence>
<dbReference type="PANTHER" id="PTHR31438">
    <property type="entry name" value="LYSINE N-ACYLTRANSFERASE C17G9.06C-RELATED"/>
    <property type="match status" value="1"/>
</dbReference>
<dbReference type="AlphaFoldDB" id="R2QCY5"/>